<keyword evidence="1" id="KW-0472">Membrane</keyword>
<feature type="transmembrane region" description="Helical" evidence="1">
    <location>
        <begin position="328"/>
        <end position="347"/>
    </location>
</feature>
<feature type="transmembrane region" description="Helical" evidence="1">
    <location>
        <begin position="12"/>
        <end position="30"/>
    </location>
</feature>
<dbReference type="HOGENOM" id="CLU_026769_2_0_12"/>
<feature type="transmembrane region" description="Helical" evidence="1">
    <location>
        <begin position="169"/>
        <end position="191"/>
    </location>
</feature>
<reference evidence="3" key="1">
    <citation type="submission" date="2011-04" db="EMBL/GenBank/DDBJ databases">
        <title>The complete genome of Spirochaeta coccoides DSM 17374.</title>
        <authorList>
            <person name="Lucas S."/>
            <person name="Copeland A."/>
            <person name="Lapidus A."/>
            <person name="Bruce D."/>
            <person name="Goodwin L."/>
            <person name="Pitluck S."/>
            <person name="Peters L."/>
            <person name="Kyrpides N."/>
            <person name="Mavromatis K."/>
            <person name="Pagani I."/>
            <person name="Ivanova N."/>
            <person name="Ovchinnikova G."/>
            <person name="Lu M."/>
            <person name="Detter J.C."/>
            <person name="Tapia R."/>
            <person name="Han C."/>
            <person name="Land M."/>
            <person name="Hauser L."/>
            <person name="Markowitz V."/>
            <person name="Cheng J.-F."/>
            <person name="Hugenholtz P."/>
            <person name="Woyke T."/>
            <person name="Wu D."/>
            <person name="Spring S."/>
            <person name="Schroeder M."/>
            <person name="Brambilla E."/>
            <person name="Klenk H.-P."/>
            <person name="Eisen J.A."/>
        </authorList>
    </citation>
    <scope>NUCLEOTIDE SEQUENCE [LARGE SCALE GENOMIC DNA]</scope>
    <source>
        <strain evidence="3">ATCC BAA-1237 / DSM 17374 / SPN1</strain>
    </source>
</reference>
<feature type="transmembrane region" description="Helical" evidence="1">
    <location>
        <begin position="368"/>
        <end position="390"/>
    </location>
</feature>
<sequence length="501" mass="53189">MRDVLTEKFTESFLAVVPIGIIVTILHFTLTPLPGLTLPVMLAGMVLLFLGMVLFSIGVEISMLPIGQHVGATLISSRSMPLIIGVLFVFGFVATMAEPDLSVFADQVASIPKLSLLAGISVGIGAFLVIAVLRVIFHWRLGHVLTIGYATAFIIAFFSRDYLAVAVDASAITTGPVTVPFLLAIGSGFAAVSHEKGSEEDNFGISAICSVGAIISVVILSMFFGSSAETSYGVQSFNELGSVADVVGMFTRSMGHSFLEVLNILAPILVVFLLFHFIKLRLSKRELGRIFVGLGYLLVGMTLFLAGVNSGFLPAATMLGEELGRLPTSWILIPISLVIGACVVLAEPTVYVLVHRVRDITSGTIPKAVLLAAMALGVGIAMSLSIMRIIYDISIWWILLPGYTLSLGLTFFAPGMFVGIGFDAGEVVTGAMSAAFVIPLAIGVASVIPGRNIVEDAFGIAGVLTMIPPTILQSVGLIYSHKLKRRKESLAERAEKEGRKV</sequence>
<feature type="transmembrane region" description="Helical" evidence="1">
    <location>
        <begin position="396"/>
        <end position="420"/>
    </location>
</feature>
<keyword evidence="1" id="KW-0812">Transmembrane</keyword>
<name>F4GLR8_PARC1</name>
<feature type="transmembrane region" description="Helical" evidence="1">
    <location>
        <begin position="258"/>
        <end position="278"/>
    </location>
</feature>
<keyword evidence="1" id="KW-1133">Transmembrane helix</keyword>
<dbReference type="Pfam" id="PF07556">
    <property type="entry name" value="DUF1538"/>
    <property type="match status" value="2"/>
</dbReference>
<dbReference type="AlphaFoldDB" id="F4GLR8"/>
<gene>
    <name evidence="2" type="ordered locus">Spico_1252</name>
</gene>
<feature type="transmembrane region" description="Helical" evidence="1">
    <location>
        <begin position="117"/>
        <end position="137"/>
    </location>
</feature>
<dbReference type="Proteomes" id="UP000007939">
    <property type="component" value="Chromosome"/>
</dbReference>
<dbReference type="RefSeq" id="WP_013739857.1">
    <property type="nucleotide sequence ID" value="NC_015436.1"/>
</dbReference>
<dbReference type="eggNOG" id="COG0589">
    <property type="taxonomic scope" value="Bacteria"/>
</dbReference>
<dbReference type="KEGG" id="scc:Spico_1252"/>
<feature type="transmembrane region" description="Helical" evidence="1">
    <location>
        <begin position="36"/>
        <end position="59"/>
    </location>
</feature>
<proteinExistence type="predicted"/>
<evidence type="ECO:0000256" key="1">
    <source>
        <dbReference type="SAM" id="Phobius"/>
    </source>
</evidence>
<reference evidence="2 3" key="2">
    <citation type="journal article" date="2012" name="Stand. Genomic Sci.">
        <title>Complete genome sequence of the termite hindgut bacterium Spirochaeta coccoides type strain (SPN1(T)), reclassification in the genus Sphaerochaeta as Sphaerochaeta coccoides comb. nov. and emendations of the family Spirochaetaceae and the genus Sphaerochaeta.</title>
        <authorList>
            <person name="Abt B."/>
            <person name="Han C."/>
            <person name="Scheuner C."/>
            <person name="Lu M."/>
            <person name="Lapidus A."/>
            <person name="Nolan M."/>
            <person name="Lucas S."/>
            <person name="Hammon N."/>
            <person name="Deshpande S."/>
            <person name="Cheng J.F."/>
            <person name="Tapia R."/>
            <person name="Goodwin L.A."/>
            <person name="Pitluck S."/>
            <person name="Liolios K."/>
            <person name="Pagani I."/>
            <person name="Ivanova N."/>
            <person name="Mavromatis K."/>
            <person name="Mikhailova N."/>
            <person name="Huntemann M."/>
            <person name="Pati A."/>
            <person name="Chen A."/>
            <person name="Palaniappan K."/>
            <person name="Land M."/>
            <person name="Hauser L."/>
            <person name="Brambilla E.M."/>
            <person name="Rohde M."/>
            <person name="Spring S."/>
            <person name="Gronow S."/>
            <person name="Goker M."/>
            <person name="Woyke T."/>
            <person name="Bristow J."/>
            <person name="Eisen J.A."/>
            <person name="Markowitz V."/>
            <person name="Hugenholtz P."/>
            <person name="Kyrpides N.C."/>
            <person name="Klenk H.P."/>
            <person name="Detter J.C."/>
        </authorList>
    </citation>
    <scope>NUCLEOTIDE SEQUENCE [LARGE SCALE GENOMIC DNA]</scope>
    <source>
        <strain evidence="3">ATCC BAA-1237 / DSM 17374 / SPN1</strain>
    </source>
</reference>
<organism evidence="2 3">
    <name type="scientific">Parasphaerochaeta coccoides (strain ATCC BAA-1237 / DSM 17374 / SPN1)</name>
    <name type="common">Sphaerochaeta coccoides</name>
    <dbReference type="NCBI Taxonomy" id="760011"/>
    <lineage>
        <taxon>Bacteria</taxon>
        <taxon>Pseudomonadati</taxon>
        <taxon>Spirochaetota</taxon>
        <taxon>Spirochaetia</taxon>
        <taxon>Spirochaetales</taxon>
        <taxon>Sphaerochaetaceae</taxon>
        <taxon>Parasphaerochaeta</taxon>
    </lineage>
</organism>
<dbReference type="OrthoDB" id="9805989at2"/>
<keyword evidence="3" id="KW-1185">Reference proteome</keyword>
<feature type="transmembrane region" description="Helical" evidence="1">
    <location>
        <begin position="144"/>
        <end position="163"/>
    </location>
</feature>
<feature type="transmembrane region" description="Helical" evidence="1">
    <location>
        <begin position="203"/>
        <end position="224"/>
    </location>
</feature>
<dbReference type="InterPro" id="IPR011435">
    <property type="entry name" value="UmpAB"/>
</dbReference>
<evidence type="ECO:0000313" key="2">
    <source>
        <dbReference type="EMBL" id="AEC02462.1"/>
    </source>
</evidence>
<accession>F4GLR8</accession>
<feature type="transmembrane region" description="Helical" evidence="1">
    <location>
        <begin position="290"/>
        <end position="308"/>
    </location>
</feature>
<dbReference type="STRING" id="760011.Spico_1252"/>
<evidence type="ECO:0008006" key="4">
    <source>
        <dbReference type="Google" id="ProtNLM"/>
    </source>
</evidence>
<feature type="transmembrane region" description="Helical" evidence="1">
    <location>
        <begin position="460"/>
        <end position="479"/>
    </location>
</feature>
<dbReference type="EMBL" id="CP002659">
    <property type="protein sequence ID" value="AEC02462.1"/>
    <property type="molecule type" value="Genomic_DNA"/>
</dbReference>
<evidence type="ECO:0000313" key="3">
    <source>
        <dbReference type="Proteomes" id="UP000007939"/>
    </source>
</evidence>
<feature type="transmembrane region" description="Helical" evidence="1">
    <location>
        <begin position="80"/>
        <end position="97"/>
    </location>
</feature>
<protein>
    <recommendedName>
        <fullName evidence="4">DUF1538 domain-containing protein</fullName>
    </recommendedName>
</protein>
<feature type="transmembrane region" description="Helical" evidence="1">
    <location>
        <begin position="427"/>
        <end position="448"/>
    </location>
</feature>